<dbReference type="SMART" id="SM00316">
    <property type="entry name" value="S1"/>
    <property type="match status" value="1"/>
</dbReference>
<dbReference type="PANTHER" id="PTHR23355">
    <property type="entry name" value="RIBONUCLEASE"/>
    <property type="match status" value="1"/>
</dbReference>
<dbReference type="GO" id="GO:0006402">
    <property type="term" value="P:mRNA catabolic process"/>
    <property type="evidence" value="ECO:0007669"/>
    <property type="project" value="TreeGrafter"/>
</dbReference>
<dbReference type="InterPro" id="IPR001900">
    <property type="entry name" value="RNase_II/R"/>
</dbReference>
<comment type="caution">
    <text evidence="2">The sequence shown here is derived from an EMBL/GenBank/DDBJ whole genome shotgun (WGS) entry which is preliminary data.</text>
</comment>
<sequence length="157" mass="18119">HFTSPIRRYPDIVVHRLLKKAVRGEEVDYERWVAYLEEAGEHLSQRERLADEVEWEAIDILKARYMRSRLGEVFEGVITGVVPFGFFVEIKETLVEGLVRVTSLTDDDYVFDEPAHRFVGVKTGRIYRLGDTVKVRVLAIDEERGKIELSLAGENPE</sequence>
<protein>
    <submittedName>
        <fullName evidence="2">S1 RNA-binding domain-containing protein</fullName>
    </submittedName>
</protein>
<evidence type="ECO:0000313" key="2">
    <source>
        <dbReference type="EMBL" id="HHJ64958.1"/>
    </source>
</evidence>
<dbReference type="Pfam" id="PF00575">
    <property type="entry name" value="S1"/>
    <property type="match status" value="1"/>
</dbReference>
<name>A0A7C5Q9I0_AQUAO</name>
<dbReference type="EMBL" id="DRNB01000324">
    <property type="protein sequence ID" value="HHJ64958.1"/>
    <property type="molecule type" value="Genomic_DNA"/>
</dbReference>
<feature type="domain" description="S1 motif" evidence="1">
    <location>
        <begin position="71"/>
        <end position="152"/>
    </location>
</feature>
<organism evidence="2">
    <name type="scientific">Aquifex aeolicus</name>
    <dbReference type="NCBI Taxonomy" id="63363"/>
    <lineage>
        <taxon>Bacteria</taxon>
        <taxon>Pseudomonadati</taxon>
        <taxon>Aquificota</taxon>
        <taxon>Aquificia</taxon>
        <taxon>Aquificales</taxon>
        <taxon>Aquificaceae</taxon>
        <taxon>Aquifex</taxon>
    </lineage>
</organism>
<dbReference type="GO" id="GO:0003723">
    <property type="term" value="F:RNA binding"/>
    <property type="evidence" value="ECO:0007669"/>
    <property type="project" value="InterPro"/>
</dbReference>
<dbReference type="AlphaFoldDB" id="A0A7C5Q9I0"/>
<dbReference type="PROSITE" id="PS50126">
    <property type="entry name" value="S1"/>
    <property type="match status" value="1"/>
</dbReference>
<dbReference type="PANTHER" id="PTHR23355:SF9">
    <property type="entry name" value="DIS3-LIKE EXONUCLEASE 2"/>
    <property type="match status" value="1"/>
</dbReference>
<dbReference type="CDD" id="cd04471">
    <property type="entry name" value="S1_RNase_R"/>
    <property type="match status" value="1"/>
</dbReference>
<evidence type="ECO:0000259" key="1">
    <source>
        <dbReference type="PROSITE" id="PS50126"/>
    </source>
</evidence>
<dbReference type="GO" id="GO:0005829">
    <property type="term" value="C:cytosol"/>
    <property type="evidence" value="ECO:0007669"/>
    <property type="project" value="TreeGrafter"/>
</dbReference>
<proteinExistence type="predicted"/>
<accession>A0A7C5Q9I0</accession>
<dbReference type="Pfam" id="PF00773">
    <property type="entry name" value="RNB"/>
    <property type="match status" value="1"/>
</dbReference>
<dbReference type="Gene3D" id="2.40.50.140">
    <property type="entry name" value="Nucleic acid-binding proteins"/>
    <property type="match status" value="1"/>
</dbReference>
<reference evidence="2" key="1">
    <citation type="journal article" date="2020" name="mSystems">
        <title>Genome- and Community-Level Interaction Insights into Carbon Utilization and Element Cycling Functions of Hydrothermarchaeota in Hydrothermal Sediment.</title>
        <authorList>
            <person name="Zhou Z."/>
            <person name="Liu Y."/>
            <person name="Xu W."/>
            <person name="Pan J."/>
            <person name="Luo Z.H."/>
            <person name="Li M."/>
        </authorList>
    </citation>
    <scope>NUCLEOTIDE SEQUENCE [LARGE SCALE GENOMIC DNA]</scope>
    <source>
        <strain evidence="2">HyVt-501</strain>
    </source>
</reference>
<dbReference type="InterPro" id="IPR050180">
    <property type="entry name" value="RNR_Ribonuclease"/>
</dbReference>
<feature type="non-terminal residue" evidence="2">
    <location>
        <position position="1"/>
    </location>
</feature>
<gene>
    <name evidence="2" type="ORF">ENJ61_08650</name>
</gene>
<dbReference type="SUPFAM" id="SSF50249">
    <property type="entry name" value="Nucleic acid-binding proteins"/>
    <property type="match status" value="2"/>
</dbReference>
<dbReference type="Proteomes" id="UP000885792">
    <property type="component" value="Unassembled WGS sequence"/>
</dbReference>
<dbReference type="InterPro" id="IPR003029">
    <property type="entry name" value="S1_domain"/>
</dbReference>
<dbReference type="GO" id="GO:0004540">
    <property type="term" value="F:RNA nuclease activity"/>
    <property type="evidence" value="ECO:0007669"/>
    <property type="project" value="InterPro"/>
</dbReference>
<dbReference type="InterPro" id="IPR012340">
    <property type="entry name" value="NA-bd_OB-fold"/>
</dbReference>